<gene>
    <name evidence="1" type="ORF">POM88_018442</name>
</gene>
<sequence>MEVNWVHKSPQQINTLILNQGKCRCCWALAAAACKGFELCLRCFIYTILSSQELIDKALAAAACKGFELCLRCFIYTILSSQELIDKVRLYHHGIYGGGLQDTGYRGNPIDDYQWHNLNGLPRRRVTGFRGDGGAYKIVHGIYYEVPYDTYKDLHVVVVVAMNLKENYFIIRNSKGTPVGQVGISQNLYFSLPDYKPKGEKVSRNMSHERRYQRRSENKEAIDPMQMEASLSLIEIQSLSHQTDKSPITPPVAVEDASKQLGVEIATRSNSVPFQSTEMIPEL</sequence>
<evidence type="ECO:0000313" key="1">
    <source>
        <dbReference type="EMBL" id="KAK1390264.1"/>
    </source>
</evidence>
<keyword evidence="2" id="KW-1185">Reference proteome</keyword>
<organism evidence="1 2">
    <name type="scientific">Heracleum sosnowskyi</name>
    <dbReference type="NCBI Taxonomy" id="360622"/>
    <lineage>
        <taxon>Eukaryota</taxon>
        <taxon>Viridiplantae</taxon>
        <taxon>Streptophyta</taxon>
        <taxon>Embryophyta</taxon>
        <taxon>Tracheophyta</taxon>
        <taxon>Spermatophyta</taxon>
        <taxon>Magnoliopsida</taxon>
        <taxon>eudicotyledons</taxon>
        <taxon>Gunneridae</taxon>
        <taxon>Pentapetalae</taxon>
        <taxon>asterids</taxon>
        <taxon>campanulids</taxon>
        <taxon>Apiales</taxon>
        <taxon>Apiaceae</taxon>
        <taxon>Apioideae</taxon>
        <taxon>apioid superclade</taxon>
        <taxon>Tordylieae</taxon>
        <taxon>Tordyliinae</taxon>
        <taxon>Heracleum</taxon>
    </lineage>
</organism>
<reference evidence="1" key="2">
    <citation type="submission" date="2023-05" db="EMBL/GenBank/DDBJ databases">
        <authorList>
            <person name="Schelkunov M.I."/>
        </authorList>
    </citation>
    <scope>NUCLEOTIDE SEQUENCE</scope>
    <source>
        <strain evidence="1">Hsosn_3</strain>
        <tissue evidence="1">Leaf</tissue>
    </source>
</reference>
<reference evidence="1" key="1">
    <citation type="submission" date="2023-02" db="EMBL/GenBank/DDBJ databases">
        <title>Genome of toxic invasive species Heracleum sosnowskyi carries increased number of genes despite the absence of recent whole-genome duplications.</title>
        <authorList>
            <person name="Schelkunov M."/>
            <person name="Shtratnikova V."/>
            <person name="Makarenko M."/>
            <person name="Klepikova A."/>
            <person name="Omelchenko D."/>
            <person name="Novikova G."/>
            <person name="Obukhova E."/>
            <person name="Bogdanov V."/>
            <person name="Penin A."/>
            <person name="Logacheva M."/>
        </authorList>
    </citation>
    <scope>NUCLEOTIDE SEQUENCE</scope>
    <source>
        <strain evidence="1">Hsosn_3</strain>
        <tissue evidence="1">Leaf</tissue>
    </source>
</reference>
<evidence type="ECO:0000313" key="2">
    <source>
        <dbReference type="Proteomes" id="UP001237642"/>
    </source>
</evidence>
<dbReference type="EMBL" id="JAUIZM010000004">
    <property type="protein sequence ID" value="KAK1390264.1"/>
    <property type="molecule type" value="Genomic_DNA"/>
</dbReference>
<dbReference type="InterPro" id="IPR038765">
    <property type="entry name" value="Papain-like_cys_pep_sf"/>
</dbReference>
<proteinExistence type="predicted"/>
<dbReference type="AlphaFoldDB" id="A0AAD8IQJ3"/>
<dbReference type="Proteomes" id="UP001237642">
    <property type="component" value="Unassembled WGS sequence"/>
</dbReference>
<dbReference type="Gene3D" id="3.90.70.10">
    <property type="entry name" value="Cysteine proteinases"/>
    <property type="match status" value="1"/>
</dbReference>
<evidence type="ECO:0008006" key="3">
    <source>
        <dbReference type="Google" id="ProtNLM"/>
    </source>
</evidence>
<protein>
    <recommendedName>
        <fullName evidence="3">Peptidase C1A papain C-terminal domain-containing protein</fullName>
    </recommendedName>
</protein>
<comment type="caution">
    <text evidence="1">The sequence shown here is derived from an EMBL/GenBank/DDBJ whole genome shotgun (WGS) entry which is preliminary data.</text>
</comment>
<name>A0AAD8IQJ3_9APIA</name>
<dbReference type="SUPFAM" id="SSF54001">
    <property type="entry name" value="Cysteine proteinases"/>
    <property type="match status" value="1"/>
</dbReference>
<accession>A0AAD8IQJ3</accession>